<dbReference type="Proteomes" id="UP001420932">
    <property type="component" value="Unassembled WGS sequence"/>
</dbReference>
<evidence type="ECO:0000313" key="1">
    <source>
        <dbReference type="EMBL" id="KAK9142669.1"/>
    </source>
</evidence>
<comment type="caution">
    <text evidence="1">The sequence shown here is derived from an EMBL/GenBank/DDBJ whole genome shotgun (WGS) entry which is preliminary data.</text>
</comment>
<accession>A0AAP0JZI8</accession>
<name>A0AAP0JZI8_9MAGN</name>
<dbReference type="EMBL" id="JBBNAF010000005">
    <property type="protein sequence ID" value="KAK9142669.1"/>
    <property type="molecule type" value="Genomic_DNA"/>
</dbReference>
<evidence type="ECO:0000313" key="2">
    <source>
        <dbReference type="Proteomes" id="UP001420932"/>
    </source>
</evidence>
<organism evidence="1 2">
    <name type="scientific">Stephania yunnanensis</name>
    <dbReference type="NCBI Taxonomy" id="152371"/>
    <lineage>
        <taxon>Eukaryota</taxon>
        <taxon>Viridiplantae</taxon>
        <taxon>Streptophyta</taxon>
        <taxon>Embryophyta</taxon>
        <taxon>Tracheophyta</taxon>
        <taxon>Spermatophyta</taxon>
        <taxon>Magnoliopsida</taxon>
        <taxon>Ranunculales</taxon>
        <taxon>Menispermaceae</taxon>
        <taxon>Menispermoideae</taxon>
        <taxon>Cissampelideae</taxon>
        <taxon>Stephania</taxon>
    </lineage>
</organism>
<keyword evidence="2" id="KW-1185">Reference proteome</keyword>
<proteinExistence type="predicted"/>
<reference evidence="1 2" key="1">
    <citation type="submission" date="2024-01" db="EMBL/GenBank/DDBJ databases">
        <title>Genome assemblies of Stephania.</title>
        <authorList>
            <person name="Yang L."/>
        </authorList>
    </citation>
    <scope>NUCLEOTIDE SEQUENCE [LARGE SCALE GENOMIC DNA]</scope>
    <source>
        <strain evidence="1">YNDBR</strain>
        <tissue evidence="1">Leaf</tissue>
    </source>
</reference>
<dbReference type="AlphaFoldDB" id="A0AAP0JZI8"/>
<protein>
    <submittedName>
        <fullName evidence="1">Uncharacterized protein</fullName>
    </submittedName>
</protein>
<sequence>MRSTLRQHQTNRLMRSSSTMRWGVCPKWRVYGLETLAGKKKRYADLSASTFQELMVRASEFDAVVQRLAQFEAFM</sequence>
<gene>
    <name evidence="1" type="ORF">Syun_012069</name>
</gene>